<dbReference type="AlphaFoldDB" id="A0A9W8IHG7"/>
<feature type="region of interest" description="Disordered" evidence="3">
    <location>
        <begin position="1"/>
        <end position="109"/>
    </location>
</feature>
<dbReference type="PANTHER" id="PTHR23236:SF95">
    <property type="entry name" value="NUCLEOLAR PROTEIN 13"/>
    <property type="match status" value="1"/>
</dbReference>
<sequence length="405" mass="44061">MSLDAKDTDAVAAAPETATITMADRKAAKEQRKAEKHAKQQAKREKRDKKASRSANKDSDDEDNASSAGSDGSDGSDGEATTTPTKEKSKKKKSSKDAKAGEKPASKKHSEWGVWIGNLPYSVTREEIIEFFKPCGGQVTRVNLPKKDGKIRGFAYVDFDSQAPVNLALAYSEQTISGRAVLIKSASDYAKTGMPSRVAPAIASSAQKGPSAKSSKSAARSEKPPSPTLFVGNLGFDVTKTDLKTIFRQFGEIVGVRVATFEDNKEKCKGFGYIDFKYTDDATKALKSPEVREIGGRRTRIEYAGEDATRKGRPWEFDPKTKNSLVLGGNSRSGNKRARPARNDDNDGDNSAADNSDVDDTPPQFKMEMPPAQKKSRKLKTENMAETKLQGLPVEFEGQKITFGD</sequence>
<protein>
    <submittedName>
        <fullName evidence="5">Nucleolar protein 13</fullName>
    </submittedName>
</protein>
<feature type="compositionally biased region" description="Basic and acidic residues" evidence="3">
    <location>
        <begin position="95"/>
        <end position="109"/>
    </location>
</feature>
<feature type="compositionally biased region" description="Low complexity" evidence="3">
    <location>
        <begin position="65"/>
        <end position="84"/>
    </location>
</feature>
<feature type="domain" description="RRM" evidence="4">
    <location>
        <begin position="112"/>
        <end position="188"/>
    </location>
</feature>
<feature type="region of interest" description="Disordered" evidence="3">
    <location>
        <begin position="311"/>
        <end position="405"/>
    </location>
</feature>
<keyword evidence="1 2" id="KW-0694">RNA-binding</keyword>
<dbReference type="Proteomes" id="UP001140074">
    <property type="component" value="Unassembled WGS sequence"/>
</dbReference>
<dbReference type="InterPro" id="IPR012677">
    <property type="entry name" value="Nucleotide-bd_a/b_plait_sf"/>
</dbReference>
<feature type="region of interest" description="Disordered" evidence="3">
    <location>
        <begin position="202"/>
        <end position="226"/>
    </location>
</feature>
<dbReference type="InterPro" id="IPR035979">
    <property type="entry name" value="RBD_domain_sf"/>
</dbReference>
<evidence type="ECO:0000256" key="1">
    <source>
        <dbReference type="ARBA" id="ARBA00022884"/>
    </source>
</evidence>
<dbReference type="EMBL" id="JANBUY010000194">
    <property type="protein sequence ID" value="KAJ2861938.1"/>
    <property type="molecule type" value="Genomic_DNA"/>
</dbReference>
<feature type="compositionally biased region" description="Basic and acidic residues" evidence="3">
    <location>
        <begin position="23"/>
        <end position="33"/>
    </location>
</feature>
<dbReference type="PROSITE" id="PS50102">
    <property type="entry name" value="RRM"/>
    <property type="match status" value="2"/>
</dbReference>
<feature type="domain" description="RRM" evidence="4">
    <location>
        <begin position="227"/>
        <end position="306"/>
    </location>
</feature>
<accession>A0A9W8IHG7</accession>
<dbReference type="GO" id="GO:0005730">
    <property type="term" value="C:nucleolus"/>
    <property type="evidence" value="ECO:0007669"/>
    <property type="project" value="TreeGrafter"/>
</dbReference>
<comment type="caution">
    <text evidence="5">The sequence shown here is derived from an EMBL/GenBank/DDBJ whole genome shotgun (WGS) entry which is preliminary data.</text>
</comment>
<dbReference type="SUPFAM" id="SSF54928">
    <property type="entry name" value="RNA-binding domain, RBD"/>
    <property type="match status" value="2"/>
</dbReference>
<feature type="compositionally biased region" description="Basic residues" evidence="3">
    <location>
        <begin position="34"/>
        <end position="52"/>
    </location>
</feature>
<feature type="compositionally biased region" description="Basic and acidic residues" evidence="3">
    <location>
        <begin position="311"/>
        <end position="321"/>
    </location>
</feature>
<evidence type="ECO:0000256" key="3">
    <source>
        <dbReference type="SAM" id="MobiDB-lite"/>
    </source>
</evidence>
<dbReference type="Gene3D" id="3.30.70.330">
    <property type="match status" value="2"/>
</dbReference>
<gene>
    <name evidence="5" type="primary">NOP13</name>
    <name evidence="5" type="ORF">GGH94_004586</name>
</gene>
<proteinExistence type="predicted"/>
<dbReference type="InterPro" id="IPR000504">
    <property type="entry name" value="RRM_dom"/>
</dbReference>
<feature type="compositionally biased region" description="Low complexity" evidence="3">
    <location>
        <begin position="203"/>
        <end position="218"/>
    </location>
</feature>
<dbReference type="SMART" id="SM00360">
    <property type="entry name" value="RRM"/>
    <property type="match status" value="2"/>
</dbReference>
<dbReference type="PANTHER" id="PTHR23236">
    <property type="entry name" value="EUKARYOTIC TRANSLATION INITIATION FACTOR 4B/4H"/>
    <property type="match status" value="1"/>
</dbReference>
<reference evidence="5" key="1">
    <citation type="submission" date="2022-07" db="EMBL/GenBank/DDBJ databases">
        <title>Phylogenomic reconstructions and comparative analyses of Kickxellomycotina fungi.</title>
        <authorList>
            <person name="Reynolds N.K."/>
            <person name="Stajich J.E."/>
            <person name="Barry K."/>
            <person name="Grigoriev I.V."/>
            <person name="Crous P."/>
            <person name="Smith M.E."/>
        </authorList>
    </citation>
    <scope>NUCLEOTIDE SEQUENCE</scope>
    <source>
        <strain evidence="5">RSA 476</strain>
    </source>
</reference>
<name>A0A9W8IHG7_9FUNG</name>
<dbReference type="GO" id="GO:0003723">
    <property type="term" value="F:RNA binding"/>
    <property type="evidence" value="ECO:0007669"/>
    <property type="project" value="UniProtKB-UniRule"/>
</dbReference>
<evidence type="ECO:0000259" key="4">
    <source>
        <dbReference type="PROSITE" id="PS50102"/>
    </source>
</evidence>
<evidence type="ECO:0000256" key="2">
    <source>
        <dbReference type="PROSITE-ProRule" id="PRU00176"/>
    </source>
</evidence>
<organism evidence="5 6">
    <name type="scientific">Coemansia aciculifera</name>
    <dbReference type="NCBI Taxonomy" id="417176"/>
    <lineage>
        <taxon>Eukaryota</taxon>
        <taxon>Fungi</taxon>
        <taxon>Fungi incertae sedis</taxon>
        <taxon>Zoopagomycota</taxon>
        <taxon>Kickxellomycotina</taxon>
        <taxon>Kickxellomycetes</taxon>
        <taxon>Kickxellales</taxon>
        <taxon>Kickxellaceae</taxon>
        <taxon>Coemansia</taxon>
    </lineage>
</organism>
<dbReference type="Pfam" id="PF00076">
    <property type="entry name" value="RRM_1"/>
    <property type="match status" value="2"/>
</dbReference>
<evidence type="ECO:0000313" key="5">
    <source>
        <dbReference type="EMBL" id="KAJ2861938.1"/>
    </source>
</evidence>
<keyword evidence="6" id="KW-1185">Reference proteome</keyword>
<evidence type="ECO:0000313" key="6">
    <source>
        <dbReference type="Proteomes" id="UP001140074"/>
    </source>
</evidence>